<proteinExistence type="predicted"/>
<comment type="caution">
    <text evidence="3">The sequence shown here is derived from an EMBL/GenBank/DDBJ whole genome shotgun (WGS) entry which is preliminary data.</text>
</comment>
<evidence type="ECO:0000256" key="2">
    <source>
        <dbReference type="SAM" id="SignalP"/>
    </source>
</evidence>
<evidence type="ECO:0000313" key="3">
    <source>
        <dbReference type="EMBL" id="MEW9808038.1"/>
    </source>
</evidence>
<protein>
    <recommendedName>
        <fullName evidence="5">Lipoprotein</fullName>
    </recommendedName>
</protein>
<reference evidence="3 4" key="1">
    <citation type="submission" date="2024-06" db="EMBL/GenBank/DDBJ databases">
        <authorList>
            <person name="Tuo L."/>
        </authorList>
    </citation>
    <scope>NUCLEOTIDE SEQUENCE [LARGE SCALE GENOMIC DNA]</scope>
    <source>
        <strain evidence="3 4">ZMM04-5</strain>
    </source>
</reference>
<feature type="signal peptide" evidence="2">
    <location>
        <begin position="1"/>
        <end position="21"/>
    </location>
</feature>
<name>A0ABV3R5K3_9HYPH</name>
<keyword evidence="4" id="KW-1185">Reference proteome</keyword>
<evidence type="ECO:0000256" key="1">
    <source>
        <dbReference type="SAM" id="MobiDB-lite"/>
    </source>
</evidence>
<accession>A0ABV3R5K3</accession>
<feature type="region of interest" description="Disordered" evidence="1">
    <location>
        <begin position="58"/>
        <end position="92"/>
    </location>
</feature>
<gene>
    <name evidence="3" type="ORF">ABUE31_18785</name>
</gene>
<sequence>MNGVRRIGVAIAAGSMMLTLAACSRTSDGTVVLPKAATIPTIDLAPAGRFVPSWMKRNEPTRAAHNFPPAPEKKTPPRRKTQAPVVSSGSGNLACKTVNDGTRVRMVCS</sequence>
<dbReference type="EMBL" id="JBFOCI010000006">
    <property type="protein sequence ID" value="MEW9808038.1"/>
    <property type="molecule type" value="Genomic_DNA"/>
</dbReference>
<evidence type="ECO:0000313" key="4">
    <source>
        <dbReference type="Proteomes" id="UP001556196"/>
    </source>
</evidence>
<dbReference type="Proteomes" id="UP001556196">
    <property type="component" value="Unassembled WGS sequence"/>
</dbReference>
<organism evidence="3 4">
    <name type="scientific">Mesorhizobium marinum</name>
    <dbReference type="NCBI Taxonomy" id="3228790"/>
    <lineage>
        <taxon>Bacteria</taxon>
        <taxon>Pseudomonadati</taxon>
        <taxon>Pseudomonadota</taxon>
        <taxon>Alphaproteobacteria</taxon>
        <taxon>Hyphomicrobiales</taxon>
        <taxon>Phyllobacteriaceae</taxon>
        <taxon>Mesorhizobium</taxon>
    </lineage>
</organism>
<keyword evidence="2" id="KW-0732">Signal</keyword>
<dbReference type="RefSeq" id="WP_367725250.1">
    <property type="nucleotide sequence ID" value="NZ_JBFOCI010000006.1"/>
</dbReference>
<feature type="chain" id="PRO_5047104920" description="Lipoprotein" evidence="2">
    <location>
        <begin position="22"/>
        <end position="109"/>
    </location>
</feature>
<evidence type="ECO:0008006" key="5">
    <source>
        <dbReference type="Google" id="ProtNLM"/>
    </source>
</evidence>
<dbReference type="PROSITE" id="PS51257">
    <property type="entry name" value="PROKAR_LIPOPROTEIN"/>
    <property type="match status" value="1"/>
</dbReference>